<dbReference type="SUPFAM" id="SSF53383">
    <property type="entry name" value="PLP-dependent transferases"/>
    <property type="match status" value="1"/>
</dbReference>
<dbReference type="GeneID" id="36530157"/>
<keyword evidence="6" id="KW-0663">Pyridoxal phosphate</keyword>
<feature type="domain" description="Aminotransferase class I/classII large" evidence="7">
    <location>
        <begin position="7"/>
        <end position="157"/>
    </location>
</feature>
<protein>
    <submittedName>
        <fullName evidence="8">PLP-dependent transferase</fullName>
    </submittedName>
</protein>
<evidence type="ECO:0000256" key="3">
    <source>
        <dbReference type="ARBA" id="ARBA00011738"/>
    </source>
</evidence>
<dbReference type="OrthoDB" id="6752799at2759"/>
<keyword evidence="4" id="KW-0032">Aminotransferase</keyword>
<comment type="caution">
    <text evidence="8">The sequence shown here is derived from an EMBL/GenBank/DDBJ whole genome shotgun (WGS) entry which is preliminary data.</text>
</comment>
<dbReference type="Gene3D" id="3.90.1150.10">
    <property type="entry name" value="Aspartate Aminotransferase, domain 1"/>
    <property type="match status" value="1"/>
</dbReference>
<dbReference type="InterPro" id="IPR015421">
    <property type="entry name" value="PyrdxlP-dep_Trfase_major"/>
</dbReference>
<comment type="similarity">
    <text evidence="2">Belongs to the class-I pyridoxal-phosphate-dependent aminotransferase family.</text>
</comment>
<dbReference type="GO" id="GO:0006532">
    <property type="term" value="P:aspartate biosynthetic process"/>
    <property type="evidence" value="ECO:0007669"/>
    <property type="project" value="TreeGrafter"/>
</dbReference>
<dbReference type="Gene3D" id="3.40.640.10">
    <property type="entry name" value="Type I PLP-dependent aspartate aminotransferase-like (Major domain)"/>
    <property type="match status" value="1"/>
</dbReference>
<dbReference type="InterPro" id="IPR000796">
    <property type="entry name" value="Asp_trans"/>
</dbReference>
<dbReference type="RefSeq" id="XP_024678475.1">
    <property type="nucleotide sequence ID" value="XM_024822831.1"/>
</dbReference>
<evidence type="ECO:0000259" key="7">
    <source>
        <dbReference type="Pfam" id="PF00155"/>
    </source>
</evidence>
<evidence type="ECO:0000313" key="8">
    <source>
        <dbReference type="EMBL" id="PKX89880.1"/>
    </source>
</evidence>
<dbReference type="PANTHER" id="PTHR11879">
    <property type="entry name" value="ASPARTATE AMINOTRANSFERASE"/>
    <property type="match status" value="1"/>
</dbReference>
<dbReference type="STRING" id="1392255.A0A2I1BWX8"/>
<dbReference type="Proteomes" id="UP000234474">
    <property type="component" value="Unassembled WGS sequence"/>
</dbReference>
<dbReference type="Pfam" id="PF00155">
    <property type="entry name" value="Aminotran_1_2"/>
    <property type="match status" value="1"/>
</dbReference>
<dbReference type="EMBL" id="MSZS01000009">
    <property type="protein sequence ID" value="PKX89880.1"/>
    <property type="molecule type" value="Genomic_DNA"/>
</dbReference>
<dbReference type="OMA" id="MMAFRIK"/>
<dbReference type="InterPro" id="IPR015424">
    <property type="entry name" value="PyrdxlP-dep_Trfase"/>
</dbReference>
<dbReference type="PRINTS" id="PR00799">
    <property type="entry name" value="TRANSAMINASE"/>
</dbReference>
<comment type="subunit">
    <text evidence="3">Homodimer.</text>
</comment>
<dbReference type="InterPro" id="IPR015422">
    <property type="entry name" value="PyrdxlP-dep_Trfase_small"/>
</dbReference>
<comment type="cofactor">
    <cofactor evidence="1">
        <name>pyridoxal 5'-phosphate</name>
        <dbReference type="ChEBI" id="CHEBI:597326"/>
    </cofactor>
</comment>
<dbReference type="VEuPathDB" id="FungiDB:P174DRAFT_378387"/>
<accession>A0A2I1BWX8</accession>
<dbReference type="PANTHER" id="PTHR11879:SF55">
    <property type="entry name" value="GLUTAMATE OXALOACETATE TRANSAMINASE 1, ISOFORM B"/>
    <property type="match status" value="1"/>
</dbReference>
<evidence type="ECO:0000256" key="2">
    <source>
        <dbReference type="ARBA" id="ARBA00007441"/>
    </source>
</evidence>
<keyword evidence="5 8" id="KW-0808">Transferase</keyword>
<evidence type="ECO:0000313" key="9">
    <source>
        <dbReference type="Proteomes" id="UP000234474"/>
    </source>
</evidence>
<evidence type="ECO:0000256" key="4">
    <source>
        <dbReference type="ARBA" id="ARBA00022576"/>
    </source>
</evidence>
<sequence length="162" mass="18040">MVVLPPRTFSWALTVLGERVGCLLLVTATQEVAVNCQSVLEYLQRSEISNPPAFGARIAETILADDTLRQVWFEDLKRMSSRIQAMRKLLYKHLTAPTPATWDHILQQSGMFGFLGLPANVVKILKGMFYHIYMAENSRISIAGLNSGNVEYVAQSIAEVLA</sequence>
<evidence type="ECO:0000256" key="1">
    <source>
        <dbReference type="ARBA" id="ARBA00001933"/>
    </source>
</evidence>
<dbReference type="InterPro" id="IPR004839">
    <property type="entry name" value="Aminotransferase_I/II_large"/>
</dbReference>
<evidence type="ECO:0000256" key="5">
    <source>
        <dbReference type="ARBA" id="ARBA00022679"/>
    </source>
</evidence>
<dbReference type="GO" id="GO:0030170">
    <property type="term" value="F:pyridoxal phosphate binding"/>
    <property type="evidence" value="ECO:0007669"/>
    <property type="project" value="InterPro"/>
</dbReference>
<evidence type="ECO:0000256" key="6">
    <source>
        <dbReference type="ARBA" id="ARBA00022898"/>
    </source>
</evidence>
<organism evidence="8 9">
    <name type="scientific">Aspergillus novofumigatus (strain IBT 16806)</name>
    <dbReference type="NCBI Taxonomy" id="1392255"/>
    <lineage>
        <taxon>Eukaryota</taxon>
        <taxon>Fungi</taxon>
        <taxon>Dikarya</taxon>
        <taxon>Ascomycota</taxon>
        <taxon>Pezizomycotina</taxon>
        <taxon>Eurotiomycetes</taxon>
        <taxon>Eurotiomycetidae</taxon>
        <taxon>Eurotiales</taxon>
        <taxon>Aspergillaceae</taxon>
        <taxon>Aspergillus</taxon>
        <taxon>Aspergillus subgen. Fumigati</taxon>
    </lineage>
</organism>
<dbReference type="GO" id="GO:0004069">
    <property type="term" value="F:L-aspartate:2-oxoglutarate aminotransferase activity"/>
    <property type="evidence" value="ECO:0007669"/>
    <property type="project" value="TreeGrafter"/>
</dbReference>
<proteinExistence type="inferred from homology"/>
<keyword evidence="9" id="KW-1185">Reference proteome</keyword>
<name>A0A2I1BWX8_ASPN1</name>
<dbReference type="GO" id="GO:0005829">
    <property type="term" value="C:cytosol"/>
    <property type="evidence" value="ECO:0007669"/>
    <property type="project" value="TreeGrafter"/>
</dbReference>
<gene>
    <name evidence="8" type="ORF">P174DRAFT_378387</name>
</gene>
<reference evidence="9" key="1">
    <citation type="journal article" date="2018" name="Proc. Natl. Acad. Sci. U.S.A.">
        <title>Linking secondary metabolites to gene clusters through genome sequencing of six diverse Aspergillus species.</title>
        <authorList>
            <person name="Kaerboelling I."/>
            <person name="Vesth T.C."/>
            <person name="Frisvad J.C."/>
            <person name="Nybo J.L."/>
            <person name="Theobald S."/>
            <person name="Kuo A."/>
            <person name="Bowyer P."/>
            <person name="Matsuda Y."/>
            <person name="Mondo S."/>
            <person name="Lyhne E.K."/>
            <person name="Kogle M.E."/>
            <person name="Clum A."/>
            <person name="Lipzen A."/>
            <person name="Salamov A."/>
            <person name="Ngan C.Y."/>
            <person name="Daum C."/>
            <person name="Chiniquy J."/>
            <person name="Barry K."/>
            <person name="LaButti K."/>
            <person name="Haridas S."/>
            <person name="Simmons B.A."/>
            <person name="Magnuson J.K."/>
            <person name="Mortensen U.H."/>
            <person name="Larsen T.O."/>
            <person name="Grigoriev I.V."/>
            <person name="Baker S.E."/>
            <person name="Andersen M.R."/>
        </authorList>
    </citation>
    <scope>NUCLEOTIDE SEQUENCE [LARGE SCALE GENOMIC DNA]</scope>
    <source>
        <strain evidence="9">IBT 16806</strain>
    </source>
</reference>
<dbReference type="AlphaFoldDB" id="A0A2I1BWX8"/>